<dbReference type="Proteomes" id="UP000219072">
    <property type="component" value="Unassembled WGS sequence"/>
</dbReference>
<dbReference type="SUPFAM" id="SSF53335">
    <property type="entry name" value="S-adenosyl-L-methionine-dependent methyltransferases"/>
    <property type="match status" value="1"/>
</dbReference>
<name>A0A286DKK7_9ACTN</name>
<dbReference type="GO" id="GO:0032259">
    <property type="term" value="P:methylation"/>
    <property type="evidence" value="ECO:0007669"/>
    <property type="project" value="UniProtKB-KW"/>
</dbReference>
<protein>
    <submittedName>
        <fullName evidence="1">S-adenosyl methyltransferase</fullName>
    </submittedName>
</protein>
<sequence>MEIPTYDVPHTARVYDYYLGGKSHYAIDRQAGDTVLGVWPGARAAARTNRQFMHRAVRFLGQRGVRQFLDIGTGIPTEPNLHQVAQSVAPDSRVVYVDKDPLVLTYADALMRSAPEGRTLYVEADVSAGHERILDQAFEVLDRDRPVALSLVALLHFVPDEQGAREVVGALLDALPSGSALVLSHGTHDFDATVMLRVEEIYRQGGMAAQSRSREEILRFFDGLELVEPGIVPPHLWRPDEQTQRETVEGDLAALVSMWSVVGIKP</sequence>
<organism evidence="1 2">
    <name type="scientific">Streptomyces zhaozhouensis</name>
    <dbReference type="NCBI Taxonomy" id="1300267"/>
    <lineage>
        <taxon>Bacteria</taxon>
        <taxon>Bacillati</taxon>
        <taxon>Actinomycetota</taxon>
        <taxon>Actinomycetes</taxon>
        <taxon>Kitasatosporales</taxon>
        <taxon>Streptomycetaceae</taxon>
        <taxon>Streptomyces</taxon>
    </lineage>
</organism>
<dbReference type="PIRSF" id="PIRSF017393">
    <property type="entry name" value="MTase_SAV2177"/>
    <property type="match status" value="1"/>
</dbReference>
<dbReference type="Gene3D" id="3.40.50.150">
    <property type="entry name" value="Vaccinia Virus protein VP39"/>
    <property type="match status" value="1"/>
</dbReference>
<dbReference type="InterPro" id="IPR006764">
    <property type="entry name" value="SAM_dep_MeTrfase_SAV2177_type"/>
</dbReference>
<gene>
    <name evidence="1" type="ORF">SAMN06297387_101511</name>
</gene>
<evidence type="ECO:0000313" key="1">
    <source>
        <dbReference type="EMBL" id="SOD59159.1"/>
    </source>
</evidence>
<keyword evidence="2" id="KW-1185">Reference proteome</keyword>
<keyword evidence="1" id="KW-0808">Transferase</keyword>
<dbReference type="OrthoDB" id="4134439at2"/>
<dbReference type="Pfam" id="PF04672">
    <property type="entry name" value="Methyltransf_19"/>
    <property type="match status" value="1"/>
</dbReference>
<dbReference type="GO" id="GO:0008168">
    <property type="term" value="F:methyltransferase activity"/>
    <property type="evidence" value="ECO:0007669"/>
    <property type="project" value="UniProtKB-KW"/>
</dbReference>
<proteinExistence type="predicted"/>
<evidence type="ECO:0000313" key="2">
    <source>
        <dbReference type="Proteomes" id="UP000219072"/>
    </source>
</evidence>
<dbReference type="RefSeq" id="WP_097229243.1">
    <property type="nucleotide sequence ID" value="NZ_OCNE01000001.1"/>
</dbReference>
<dbReference type="InterPro" id="IPR029063">
    <property type="entry name" value="SAM-dependent_MTases_sf"/>
</dbReference>
<dbReference type="AlphaFoldDB" id="A0A286DKK7"/>
<keyword evidence="1" id="KW-0489">Methyltransferase</keyword>
<reference evidence="1 2" key="1">
    <citation type="submission" date="2017-09" db="EMBL/GenBank/DDBJ databases">
        <authorList>
            <person name="Ehlers B."/>
            <person name="Leendertz F.H."/>
        </authorList>
    </citation>
    <scope>NUCLEOTIDE SEQUENCE [LARGE SCALE GENOMIC DNA]</scope>
    <source>
        <strain evidence="1 2">CGMCC 4.7095</strain>
    </source>
</reference>
<dbReference type="EMBL" id="OCNE01000001">
    <property type="protein sequence ID" value="SOD59159.1"/>
    <property type="molecule type" value="Genomic_DNA"/>
</dbReference>
<accession>A0A286DKK7</accession>